<dbReference type="Pfam" id="PF13440">
    <property type="entry name" value="Polysacc_synt_3"/>
    <property type="match status" value="1"/>
</dbReference>
<feature type="transmembrane region" description="Helical" evidence="6">
    <location>
        <begin position="384"/>
        <end position="404"/>
    </location>
</feature>
<feature type="transmembrane region" description="Helical" evidence="6">
    <location>
        <begin position="245"/>
        <end position="271"/>
    </location>
</feature>
<dbReference type="KEGG" id="eaj:Q3M24_18315"/>
<evidence type="ECO:0000256" key="4">
    <source>
        <dbReference type="ARBA" id="ARBA00022989"/>
    </source>
</evidence>
<feature type="transmembrane region" description="Helical" evidence="6">
    <location>
        <begin position="118"/>
        <end position="141"/>
    </location>
</feature>
<organism evidence="7">
    <name type="scientific">Candidatus Electrothrix aestuarii</name>
    <dbReference type="NCBI Taxonomy" id="3062594"/>
    <lineage>
        <taxon>Bacteria</taxon>
        <taxon>Pseudomonadati</taxon>
        <taxon>Thermodesulfobacteriota</taxon>
        <taxon>Desulfobulbia</taxon>
        <taxon>Desulfobulbales</taxon>
        <taxon>Desulfobulbaceae</taxon>
        <taxon>Candidatus Electrothrix</taxon>
    </lineage>
</organism>
<feature type="transmembrane region" description="Helical" evidence="6">
    <location>
        <begin position="416"/>
        <end position="439"/>
    </location>
</feature>
<dbReference type="PANTHER" id="PTHR30250:SF11">
    <property type="entry name" value="O-ANTIGEN TRANSPORTER-RELATED"/>
    <property type="match status" value="1"/>
</dbReference>
<gene>
    <name evidence="7" type="ORF">Q3M24_18315</name>
</gene>
<feature type="transmembrane region" description="Helical" evidence="6">
    <location>
        <begin position="43"/>
        <end position="60"/>
    </location>
</feature>
<keyword evidence="3 6" id="KW-0812">Transmembrane</keyword>
<feature type="transmembrane region" description="Helical" evidence="6">
    <location>
        <begin position="15"/>
        <end position="37"/>
    </location>
</feature>
<evidence type="ECO:0000256" key="6">
    <source>
        <dbReference type="SAM" id="Phobius"/>
    </source>
</evidence>
<accession>A0AAU8LTM9</accession>
<name>A0AAU8LTM9_9BACT</name>
<feature type="transmembrane region" description="Helical" evidence="6">
    <location>
        <begin position="331"/>
        <end position="353"/>
    </location>
</feature>
<sequence length="471" mass="52457">MSKGQFHTLLKKSSYASVGVLLSRVLSACAVIIMSRVVGPANFGIYASLWAVIRVTLALSETGMTTGIKRDGARNYEYLPILLGNTLLAKIVIGIIALLFATLYYTAVVEFNSVHQSLTVPLVIIAFILFFIEPFFAVLQVRGQQAQIAVLQIGKNLLFLTGFIALAVKGSGLKTFVWFQAVLNCFFFIVVYFYSTGSLRVRFDLSQIAPQFFSSFVFGLSGVMYTTYTQLPVLALAHFGSIEEVGYFAVAYRLIELLFLTAAAASNNAFLPSLFRLYRSNRKDFVEICGRMQLFFFSLGVVVSSSLYVSAEPLILFLQGDEYRPAIQAVRIMSWAVMLNMGILAAGCSLTAAGRMRIKILLQLCVVAVVFLTSIFIIKPYGFLGASYTVCIMWGTLVILYYPYAGYKRLITSAGLFHLLLPSTLTIVAAVFTANLFYLPWVTKLTFFFFNAILVWLLTFLWFKKHPPILH</sequence>
<dbReference type="InterPro" id="IPR050833">
    <property type="entry name" value="Poly_Biosynth_Transport"/>
</dbReference>
<reference evidence="7" key="2">
    <citation type="submission" date="2024-06" db="EMBL/GenBank/DDBJ databases">
        <authorList>
            <person name="Plum-Jensen L.E."/>
            <person name="Schramm A."/>
            <person name="Marshall I.P.G."/>
        </authorList>
    </citation>
    <scope>NUCLEOTIDE SEQUENCE</scope>
    <source>
        <strain evidence="7">Rat1</strain>
    </source>
</reference>
<dbReference type="GO" id="GO:0005886">
    <property type="term" value="C:plasma membrane"/>
    <property type="evidence" value="ECO:0007669"/>
    <property type="project" value="UniProtKB-SubCell"/>
</dbReference>
<evidence type="ECO:0000256" key="1">
    <source>
        <dbReference type="ARBA" id="ARBA00004651"/>
    </source>
</evidence>
<keyword evidence="4 6" id="KW-1133">Transmembrane helix</keyword>
<keyword evidence="5 6" id="KW-0472">Membrane</keyword>
<comment type="subcellular location">
    <subcellularLocation>
        <location evidence="1">Cell membrane</location>
        <topology evidence="1">Multi-pass membrane protein</topology>
    </subcellularLocation>
</comment>
<feature type="transmembrane region" description="Helical" evidence="6">
    <location>
        <begin position="360"/>
        <end position="378"/>
    </location>
</feature>
<proteinExistence type="predicted"/>
<dbReference type="PANTHER" id="PTHR30250">
    <property type="entry name" value="PST FAMILY PREDICTED COLANIC ACID TRANSPORTER"/>
    <property type="match status" value="1"/>
</dbReference>
<dbReference type="EMBL" id="CP159373">
    <property type="protein sequence ID" value="XCN72236.1"/>
    <property type="molecule type" value="Genomic_DNA"/>
</dbReference>
<feature type="transmembrane region" description="Helical" evidence="6">
    <location>
        <begin position="445"/>
        <end position="463"/>
    </location>
</feature>
<feature type="transmembrane region" description="Helical" evidence="6">
    <location>
        <begin position="81"/>
        <end position="106"/>
    </location>
</feature>
<feature type="transmembrane region" description="Helical" evidence="6">
    <location>
        <begin position="176"/>
        <end position="195"/>
    </location>
</feature>
<reference evidence="7" key="1">
    <citation type="journal article" date="2024" name="Syst. Appl. Microbiol.">
        <title>First single-strain enrichments of Electrothrix cable bacteria, description of E. aestuarii sp. nov. and E. rattekaaiensis sp. nov., and proposal of a cable bacteria taxonomy following the rules of the SeqCode.</title>
        <authorList>
            <person name="Plum-Jensen L.E."/>
            <person name="Schramm A."/>
            <person name="Marshall I.P.G."/>
        </authorList>
    </citation>
    <scope>NUCLEOTIDE SEQUENCE</scope>
    <source>
        <strain evidence="7">Rat1</strain>
    </source>
</reference>
<evidence type="ECO:0000256" key="2">
    <source>
        <dbReference type="ARBA" id="ARBA00022475"/>
    </source>
</evidence>
<evidence type="ECO:0000313" key="7">
    <source>
        <dbReference type="EMBL" id="XCN72236.1"/>
    </source>
</evidence>
<keyword evidence="2" id="KW-1003">Cell membrane</keyword>
<feature type="transmembrane region" description="Helical" evidence="6">
    <location>
        <begin position="153"/>
        <end position="170"/>
    </location>
</feature>
<evidence type="ECO:0000256" key="5">
    <source>
        <dbReference type="ARBA" id="ARBA00023136"/>
    </source>
</evidence>
<feature type="transmembrane region" description="Helical" evidence="6">
    <location>
        <begin position="292"/>
        <end position="311"/>
    </location>
</feature>
<feature type="transmembrane region" description="Helical" evidence="6">
    <location>
        <begin position="216"/>
        <end position="239"/>
    </location>
</feature>
<evidence type="ECO:0000256" key="3">
    <source>
        <dbReference type="ARBA" id="ARBA00022692"/>
    </source>
</evidence>
<protein>
    <submittedName>
        <fullName evidence="7">Oligosaccharide flippase family protein</fullName>
    </submittedName>
</protein>
<dbReference type="AlphaFoldDB" id="A0AAU8LTM9"/>